<dbReference type="Pfam" id="PF12721">
    <property type="entry name" value="RHIM"/>
    <property type="match status" value="2"/>
</dbReference>
<protein>
    <submittedName>
        <fullName evidence="5">Curlin associated repeat-containing protein</fullName>
    </submittedName>
</protein>
<accession>A0A286GJ01</accession>
<dbReference type="PROSITE" id="PS51257">
    <property type="entry name" value="PROKAR_LIPOPROTEIN"/>
    <property type="match status" value="1"/>
</dbReference>
<keyword evidence="6" id="KW-1185">Reference proteome</keyword>
<feature type="chain" id="PRO_5013284472" evidence="4">
    <location>
        <begin position="21"/>
        <end position="578"/>
    </location>
</feature>
<evidence type="ECO:0000256" key="2">
    <source>
        <dbReference type="ARBA" id="ARBA00022729"/>
    </source>
</evidence>
<dbReference type="EMBL" id="OCNH01000004">
    <property type="protein sequence ID" value="SOD95511.1"/>
    <property type="molecule type" value="Genomic_DNA"/>
</dbReference>
<proteinExistence type="inferred from homology"/>
<dbReference type="GO" id="GO:0009289">
    <property type="term" value="C:pilus"/>
    <property type="evidence" value="ECO:0007669"/>
    <property type="project" value="InterPro"/>
</dbReference>
<evidence type="ECO:0000256" key="4">
    <source>
        <dbReference type="SAM" id="SignalP"/>
    </source>
</evidence>
<organism evidence="5 6">
    <name type="scientific">Spirosoma fluviale</name>
    <dbReference type="NCBI Taxonomy" id="1597977"/>
    <lineage>
        <taxon>Bacteria</taxon>
        <taxon>Pseudomonadati</taxon>
        <taxon>Bacteroidota</taxon>
        <taxon>Cytophagia</taxon>
        <taxon>Cytophagales</taxon>
        <taxon>Cytophagaceae</taxon>
        <taxon>Spirosoma</taxon>
    </lineage>
</organism>
<dbReference type="Pfam" id="PF07012">
    <property type="entry name" value="Curlin_rpt"/>
    <property type="match status" value="1"/>
</dbReference>
<feature type="region of interest" description="Disordered" evidence="3">
    <location>
        <begin position="159"/>
        <end position="178"/>
    </location>
</feature>
<dbReference type="RefSeq" id="WP_097129223.1">
    <property type="nucleotide sequence ID" value="NZ_OCNH01000004.1"/>
</dbReference>
<dbReference type="InterPro" id="IPR025735">
    <property type="entry name" value="RHIM"/>
</dbReference>
<comment type="similarity">
    <text evidence="1">Belongs to the CsgA/CsgB family.</text>
</comment>
<gene>
    <name evidence="5" type="ORF">SAMN06269250_4888</name>
</gene>
<dbReference type="OrthoDB" id="827001at2"/>
<dbReference type="AlphaFoldDB" id="A0A286GJ01"/>
<evidence type="ECO:0000256" key="1">
    <source>
        <dbReference type="ARBA" id="ARBA00009766"/>
    </source>
</evidence>
<keyword evidence="2 4" id="KW-0732">Signal</keyword>
<feature type="signal peptide" evidence="4">
    <location>
        <begin position="1"/>
        <end position="20"/>
    </location>
</feature>
<dbReference type="InterPro" id="IPR009742">
    <property type="entry name" value="Curlin_rpt"/>
</dbReference>
<name>A0A286GJ01_9BACT</name>
<dbReference type="GO" id="GO:0007155">
    <property type="term" value="P:cell adhesion"/>
    <property type="evidence" value="ECO:0007669"/>
    <property type="project" value="InterPro"/>
</dbReference>
<evidence type="ECO:0000256" key="3">
    <source>
        <dbReference type="SAM" id="MobiDB-lite"/>
    </source>
</evidence>
<sequence>MKKIILTGTAILALAAACFAQNNTSTITQSGSQQSAEVMQKGKALISTIVQTSANNIANVGNVARTIQKSATSFSEKNQATINQLGTRYGSATIEQEGVGNLSTINQKNNNAGSGGDGNVVTTFQRGFNQQITVNQNDNSIANQVAMRQENTGAAQTATVNQTNGSTKNSATTNQVGNNNTLSISQSNNSDNNIATIRQGFPVNLGASAFNATAIVEQNGGALGSSSGNETTITQINRASNIARVFQNNFSGGIGELGNDVTISQSGVLGSIASVSQSNHSQNNSTVINQSVAGQHTAYINQDGDDIFSSYNNTVAVNQTGSGNKTDIRQLSADSNKNGQGDSYNNAANVSQSNSLNQAFIFQRDLSAFNTATVNQNGVSDIATITQSINSIANNATINQGAFSNGNNRASITQQQSAPDGGLGGNSATISQNLIAGGRDNIASIVQGILTSALNSNANLATINQEGSSNQARLQQTGDLNVATILQTGNGNIVRNADASLNSSALQLGTNNRLTIEQAAGSSGNIANVAQIGSDNIANILQNGSGNTITFSEIGNGHNISVAQTGIGNTVSISMIGN</sequence>
<evidence type="ECO:0000313" key="6">
    <source>
        <dbReference type="Proteomes" id="UP000219452"/>
    </source>
</evidence>
<dbReference type="Proteomes" id="UP000219452">
    <property type="component" value="Unassembled WGS sequence"/>
</dbReference>
<evidence type="ECO:0000313" key="5">
    <source>
        <dbReference type="EMBL" id="SOD95511.1"/>
    </source>
</evidence>
<reference evidence="6" key="1">
    <citation type="submission" date="2017-09" db="EMBL/GenBank/DDBJ databases">
        <authorList>
            <person name="Varghese N."/>
            <person name="Submissions S."/>
        </authorList>
    </citation>
    <scope>NUCLEOTIDE SEQUENCE [LARGE SCALE GENOMIC DNA]</scope>
    <source>
        <strain evidence="6">DSM 29961</strain>
    </source>
</reference>